<dbReference type="EMBL" id="UYRW01008041">
    <property type="protein sequence ID" value="VDM96195.1"/>
    <property type="molecule type" value="Genomic_DNA"/>
</dbReference>
<dbReference type="InterPro" id="IPR008042">
    <property type="entry name" value="Retrotrans_Pao"/>
</dbReference>
<proteinExistence type="predicted"/>
<sequence length="259" mass="29469">QLSHAYTDQITTMLKPEQPSGSNLVEAQRSPQFETIIKAKVENRKKDRVSFGECNIYSTVNARTYKSQCRRLQVEETVFLLQSHILLQSKDGSIVAASGDMSKICDNNTTCSSDATIKVNFVSKNLVKRLKYKSILDEIMKQSENNCDPTYLKNYTRTMTLELYTIYIMKEAFMNNREFLSNNKEFKKRVPICDQNKANKEEFLDASNVAYAAAVYVLNQENKKPNSFLIYAKSPIAPLKGISVSRLELLFILIGARTA</sequence>
<accession>A0A3P7MJX7</accession>
<keyword evidence="2" id="KW-1185">Reference proteome</keyword>
<protein>
    <submittedName>
        <fullName evidence="1">Uncharacterized protein</fullName>
    </submittedName>
</protein>
<feature type="non-terminal residue" evidence="1">
    <location>
        <position position="259"/>
    </location>
</feature>
<evidence type="ECO:0000313" key="2">
    <source>
        <dbReference type="Proteomes" id="UP000271087"/>
    </source>
</evidence>
<dbReference type="Pfam" id="PF05380">
    <property type="entry name" value="Peptidase_A17"/>
    <property type="match status" value="1"/>
</dbReference>
<organism evidence="1 2">
    <name type="scientific">Onchocerca ochengi</name>
    <name type="common">Filarial nematode worm</name>
    <dbReference type="NCBI Taxonomy" id="42157"/>
    <lineage>
        <taxon>Eukaryota</taxon>
        <taxon>Metazoa</taxon>
        <taxon>Ecdysozoa</taxon>
        <taxon>Nematoda</taxon>
        <taxon>Chromadorea</taxon>
        <taxon>Rhabditida</taxon>
        <taxon>Spirurina</taxon>
        <taxon>Spiruromorpha</taxon>
        <taxon>Filarioidea</taxon>
        <taxon>Onchocercidae</taxon>
        <taxon>Onchocerca</taxon>
    </lineage>
</organism>
<gene>
    <name evidence="1" type="ORF">NOO_LOCUS11472</name>
</gene>
<dbReference type="Proteomes" id="UP000271087">
    <property type="component" value="Unassembled WGS sequence"/>
</dbReference>
<name>A0A3P7MJX7_ONCOC</name>
<reference evidence="1 2" key="1">
    <citation type="submission" date="2018-08" db="EMBL/GenBank/DDBJ databases">
        <authorList>
            <person name="Laetsch R D."/>
            <person name="Stevens L."/>
            <person name="Kumar S."/>
            <person name="Blaxter L. M."/>
        </authorList>
    </citation>
    <scope>NUCLEOTIDE SEQUENCE [LARGE SCALE GENOMIC DNA]</scope>
</reference>
<feature type="non-terminal residue" evidence="1">
    <location>
        <position position="1"/>
    </location>
</feature>
<evidence type="ECO:0000313" key="1">
    <source>
        <dbReference type="EMBL" id="VDM96195.1"/>
    </source>
</evidence>
<dbReference type="AlphaFoldDB" id="A0A3P7MJX7"/>